<organism evidence="2">
    <name type="scientific">Hordeum vulgare subsp. vulgare</name>
    <name type="common">Domesticated barley</name>
    <dbReference type="NCBI Taxonomy" id="112509"/>
    <lineage>
        <taxon>Eukaryota</taxon>
        <taxon>Viridiplantae</taxon>
        <taxon>Streptophyta</taxon>
        <taxon>Embryophyta</taxon>
        <taxon>Tracheophyta</taxon>
        <taxon>Spermatophyta</taxon>
        <taxon>Magnoliopsida</taxon>
        <taxon>Liliopsida</taxon>
        <taxon>Poales</taxon>
        <taxon>Poaceae</taxon>
        <taxon>BOP clade</taxon>
        <taxon>Pooideae</taxon>
        <taxon>Triticodae</taxon>
        <taxon>Triticeae</taxon>
        <taxon>Hordeinae</taxon>
        <taxon>Hordeum</taxon>
    </lineage>
</organism>
<feature type="compositionally biased region" description="Low complexity" evidence="1">
    <location>
        <begin position="74"/>
        <end position="85"/>
    </location>
</feature>
<feature type="compositionally biased region" description="Basic residues" evidence="1">
    <location>
        <begin position="89"/>
        <end position="105"/>
    </location>
</feature>
<proteinExistence type="evidence at transcript level"/>
<feature type="non-terminal residue" evidence="2">
    <location>
        <position position="1"/>
    </location>
</feature>
<dbReference type="EMBL" id="AK356714">
    <property type="protein sequence ID" value="BAJ87929.1"/>
    <property type="molecule type" value="mRNA"/>
</dbReference>
<feature type="compositionally biased region" description="Basic residues" evidence="1">
    <location>
        <begin position="134"/>
        <end position="147"/>
    </location>
</feature>
<sequence length="280" mass="31477">TTPVPVAPPRPGSPNLTPPGKRREEKSSSICHVIPSRRPAPAPRRRGLRRLLLVAAPHGGPRARVGARPALARRADARLAAAHPAGSRRGLRDRPRRRPRRRRLPPRLAHLPPAPQVRRVRRGGRGGGGGGRDRRPRRRRRLRRRGPERRLWEEGEDGLDAGAAPPVRRGRRAPRREGRRAQGHRAPHERRRPHAGERRQPPPEVPPLPQALHPRRRRAIAAAAALLPPFRRPAAASTIRQPGRLLRVSVCFLPEARMRLKSSKLDQCHRPAVSPHWKSF</sequence>
<feature type="region of interest" description="Disordered" evidence="1">
    <location>
        <begin position="74"/>
        <end position="210"/>
    </location>
</feature>
<feature type="compositionally biased region" description="Basic residues" evidence="1">
    <location>
        <begin position="181"/>
        <end position="193"/>
    </location>
</feature>
<feature type="region of interest" description="Disordered" evidence="1">
    <location>
        <begin position="1"/>
        <end position="46"/>
    </location>
</feature>
<reference evidence="2" key="1">
    <citation type="journal article" date="2011" name="Plant Physiol.">
        <title>Comprehensive sequence analysis of 24,783 barley full-length cDNAs derived from 12 clone libraries.</title>
        <authorList>
            <person name="Matsumoto T."/>
            <person name="Tanaka T."/>
            <person name="Sakai H."/>
            <person name="Amano N."/>
            <person name="Kanamori H."/>
            <person name="Kurita K."/>
            <person name="Kikuta A."/>
            <person name="Kamiya K."/>
            <person name="Yamamoto M."/>
            <person name="Ikawa H."/>
            <person name="Fujii N."/>
            <person name="Hori K."/>
            <person name="Itoh T."/>
            <person name="Sato K."/>
        </authorList>
    </citation>
    <scope>NUCLEOTIDE SEQUENCE</scope>
    <source>
        <tissue evidence="2">Shoot</tissue>
    </source>
</reference>
<name>F2CYK8_HORVV</name>
<accession>F2CYK8</accession>
<evidence type="ECO:0000256" key="1">
    <source>
        <dbReference type="SAM" id="MobiDB-lite"/>
    </source>
</evidence>
<feature type="compositionally biased region" description="Pro residues" evidence="1">
    <location>
        <begin position="1"/>
        <end position="12"/>
    </location>
</feature>
<protein>
    <submittedName>
        <fullName evidence="2">Predicted protein</fullName>
    </submittedName>
</protein>
<dbReference type="AlphaFoldDB" id="F2CYK8"/>
<evidence type="ECO:0000313" key="2">
    <source>
        <dbReference type="EMBL" id="BAJ87929.1"/>
    </source>
</evidence>